<protein>
    <submittedName>
        <fullName evidence="1">Protein of uncharacterized function (DUF2971)</fullName>
    </submittedName>
</protein>
<evidence type="ECO:0000313" key="1">
    <source>
        <dbReference type="EMBL" id="CUO61204.1"/>
    </source>
</evidence>
<dbReference type="EMBL" id="CYYP01000032">
    <property type="protein sequence ID" value="CUO61204.1"/>
    <property type="molecule type" value="Genomic_DNA"/>
</dbReference>
<name>A0A174GF53_9ACTN</name>
<dbReference type="Proteomes" id="UP000095468">
    <property type="component" value="Unassembled WGS sequence"/>
</dbReference>
<reference evidence="1 2" key="1">
    <citation type="submission" date="2015-09" db="EMBL/GenBank/DDBJ databases">
        <authorList>
            <consortium name="Pathogen Informatics"/>
        </authorList>
    </citation>
    <scope>NUCLEOTIDE SEQUENCE [LARGE SCALE GENOMIC DNA]</scope>
    <source>
        <strain evidence="1 2">2789STDY5608823</strain>
    </source>
</reference>
<dbReference type="RefSeq" id="WP_055287666.1">
    <property type="nucleotide sequence ID" value="NZ_CYYP01000032.1"/>
</dbReference>
<organism evidence="1 2">
    <name type="scientific">Collinsella aerofaciens</name>
    <dbReference type="NCBI Taxonomy" id="74426"/>
    <lineage>
        <taxon>Bacteria</taxon>
        <taxon>Bacillati</taxon>
        <taxon>Actinomycetota</taxon>
        <taxon>Coriobacteriia</taxon>
        <taxon>Coriobacteriales</taxon>
        <taxon>Coriobacteriaceae</taxon>
        <taxon>Collinsella</taxon>
    </lineage>
</organism>
<gene>
    <name evidence="1" type="ORF">ERS852381_01930</name>
</gene>
<accession>A0A174GF53</accession>
<dbReference type="InterPro" id="IPR021352">
    <property type="entry name" value="DUF2971"/>
</dbReference>
<sequence length="264" mass="30173">MEAPAVLYHYASLDTLALILHNRTIRFSRLDKVDDPQEQRSADSQNLGKMKLVSCWTSSDEESIPMWREYAGAECGVRIQMKSHPFKRYSVSTESLSKLSSDAVLNTPGGKFDGLQLPLEDFWDKKYHFKEMARSVEMLHEVQYTNDKSLLFPKLIRNRENGWIEADLNTLGIHKATAWSYQNEWRYVLTAVPVGIASVIKGDVEAVKRATEVILDRCDPEIPSFYDLIISDEAFSSMKIVASPKILDYRLYPNTSHIHPHMCG</sequence>
<proteinExistence type="predicted"/>
<dbReference type="AlphaFoldDB" id="A0A174GF53"/>
<evidence type="ECO:0000313" key="2">
    <source>
        <dbReference type="Proteomes" id="UP000095468"/>
    </source>
</evidence>
<dbReference type="Pfam" id="PF11185">
    <property type="entry name" value="DUF2971"/>
    <property type="match status" value="1"/>
</dbReference>